<dbReference type="GO" id="GO:0016410">
    <property type="term" value="F:N-acyltransferase activity"/>
    <property type="evidence" value="ECO:0007669"/>
    <property type="project" value="InterPro"/>
</dbReference>
<evidence type="ECO:0000259" key="9">
    <source>
        <dbReference type="Pfam" id="PF04613"/>
    </source>
</evidence>
<keyword evidence="4 7" id="KW-0677">Repeat</keyword>
<evidence type="ECO:0000256" key="6">
    <source>
        <dbReference type="ARBA" id="ARBA00023315"/>
    </source>
</evidence>
<dbReference type="EC" id="2.3.1.191" evidence="7"/>
<dbReference type="OrthoDB" id="9784739at2"/>
<dbReference type="InterPro" id="IPR020573">
    <property type="entry name" value="UDP_GlcNAc_AcTrfase_non-rep"/>
</dbReference>
<dbReference type="SUPFAM" id="SSF51161">
    <property type="entry name" value="Trimeric LpxA-like enzymes"/>
    <property type="match status" value="1"/>
</dbReference>
<comment type="similarity">
    <text evidence="7">Belongs to the transferase hexapeptide repeat family. LpxD subfamily.</text>
</comment>
<comment type="subunit">
    <text evidence="7">Homotrimer.</text>
</comment>
<dbReference type="Gene3D" id="3.40.1390.10">
    <property type="entry name" value="MurE/MurF, N-terminal domain"/>
    <property type="match status" value="1"/>
</dbReference>
<comment type="pathway">
    <text evidence="7">Bacterial outer membrane biogenesis; LPS lipid A biosynthesis.</text>
</comment>
<comment type="catalytic activity">
    <reaction evidence="7">
        <text>a UDP-3-O-[(3R)-3-hydroxyacyl]-alpha-D-glucosamine + a (3R)-hydroxyacyl-[ACP] = a UDP-2-N,3-O-bis[(3R)-3-hydroxyacyl]-alpha-D-glucosamine + holo-[ACP] + H(+)</text>
        <dbReference type="Rhea" id="RHEA:53836"/>
        <dbReference type="Rhea" id="RHEA-COMP:9685"/>
        <dbReference type="Rhea" id="RHEA-COMP:9945"/>
        <dbReference type="ChEBI" id="CHEBI:15378"/>
        <dbReference type="ChEBI" id="CHEBI:64479"/>
        <dbReference type="ChEBI" id="CHEBI:78827"/>
        <dbReference type="ChEBI" id="CHEBI:137740"/>
        <dbReference type="ChEBI" id="CHEBI:137748"/>
        <dbReference type="EC" id="2.3.1.191"/>
    </reaction>
</comment>
<dbReference type="Proteomes" id="UP000199496">
    <property type="component" value="Unassembled WGS sequence"/>
</dbReference>
<dbReference type="Gene3D" id="1.20.5.170">
    <property type="match status" value="1"/>
</dbReference>
<evidence type="ECO:0000256" key="2">
    <source>
        <dbReference type="ARBA" id="ARBA00022556"/>
    </source>
</evidence>
<dbReference type="PANTHER" id="PTHR43378">
    <property type="entry name" value="UDP-3-O-ACYLGLUCOSAMINE N-ACYLTRANSFERASE"/>
    <property type="match status" value="1"/>
</dbReference>
<organism evidence="10 11">
    <name type="scientific">Ectothiorhodospira magna</name>
    <dbReference type="NCBI Taxonomy" id="867345"/>
    <lineage>
        <taxon>Bacteria</taxon>
        <taxon>Pseudomonadati</taxon>
        <taxon>Pseudomonadota</taxon>
        <taxon>Gammaproteobacteria</taxon>
        <taxon>Chromatiales</taxon>
        <taxon>Ectothiorhodospiraceae</taxon>
        <taxon>Ectothiorhodospira</taxon>
    </lineage>
</organism>
<dbReference type="EMBL" id="FOFO01000013">
    <property type="protein sequence ID" value="SEP98844.1"/>
    <property type="molecule type" value="Genomic_DNA"/>
</dbReference>
<evidence type="ECO:0000313" key="11">
    <source>
        <dbReference type="Proteomes" id="UP000199496"/>
    </source>
</evidence>
<dbReference type="Gene3D" id="2.160.10.10">
    <property type="entry name" value="Hexapeptide repeat proteins"/>
    <property type="match status" value="1"/>
</dbReference>
<dbReference type="PANTHER" id="PTHR43378:SF2">
    <property type="entry name" value="UDP-3-O-ACYLGLUCOSAMINE N-ACYLTRANSFERASE 1, MITOCHONDRIAL-RELATED"/>
    <property type="match status" value="1"/>
</dbReference>
<gene>
    <name evidence="7" type="primary">lpxD</name>
    <name evidence="10" type="ORF">SAMN05421693_11341</name>
</gene>
<dbReference type="NCBIfam" id="TIGR01853">
    <property type="entry name" value="lipid_A_lpxD"/>
    <property type="match status" value="1"/>
</dbReference>
<protein>
    <recommendedName>
        <fullName evidence="7">UDP-3-O-acylglucosamine N-acyltransferase</fullName>
        <ecNumber evidence="7">2.3.1.191</ecNumber>
    </recommendedName>
</protein>
<keyword evidence="6 7" id="KW-0012">Acyltransferase</keyword>
<keyword evidence="2 7" id="KW-0441">Lipid A biosynthesis</keyword>
<evidence type="ECO:0000313" key="10">
    <source>
        <dbReference type="EMBL" id="SEP98844.1"/>
    </source>
</evidence>
<dbReference type="Pfam" id="PF04613">
    <property type="entry name" value="LpxD"/>
    <property type="match status" value="1"/>
</dbReference>
<evidence type="ECO:0000256" key="8">
    <source>
        <dbReference type="SAM" id="MobiDB-lite"/>
    </source>
</evidence>
<keyword evidence="1 7" id="KW-0444">Lipid biosynthesis</keyword>
<dbReference type="PROSITE" id="PS00101">
    <property type="entry name" value="HEXAPEP_TRANSFERASES"/>
    <property type="match status" value="2"/>
</dbReference>
<dbReference type="CDD" id="cd03352">
    <property type="entry name" value="LbH_LpxD"/>
    <property type="match status" value="1"/>
</dbReference>
<keyword evidence="11" id="KW-1185">Reference proteome</keyword>
<dbReference type="NCBIfam" id="NF002060">
    <property type="entry name" value="PRK00892.1"/>
    <property type="match status" value="1"/>
</dbReference>
<sequence length="368" mass="37955">MPVSLKAVAQAIGARLHGVDDIEDALVLEGVAPLDRANARQLGFMAHDRYLPALAHTQAAAVILDARHLKACPVPALVCANPHLAFARAAALLHPDPSPEPGVHASAVVSPLAMIHPSVSIGPQCVVAADVQLAAGVVLGPGCILGEGVHIGEDTRLLARVTVGAGVRIGRRGLLHPGSVIGSEGFGFARDGEAWIRVPQLGTVMIGDDVEVGANTTIDRGALEDTVIEDGVKLDNLIQVGHNVHIGAHSALAGCVGIAGSARIGRHCAIGGGAGIAGHLEITDGVTVTGMTMVSRSITEPGVYSSGVPFAPAREWNRNLAHLRRLDRLARRVGSLEAHLSPRGGADDPVAESTTQAKESQLGRDEHT</sequence>
<proteinExistence type="inferred from homology"/>
<feature type="active site" description="Proton acceptor" evidence="7">
    <location>
        <position position="242"/>
    </location>
</feature>
<dbReference type="RefSeq" id="WP_090206277.1">
    <property type="nucleotide sequence ID" value="NZ_FOFO01000013.1"/>
</dbReference>
<dbReference type="STRING" id="867345.SAMN05421693_11341"/>
<evidence type="ECO:0000256" key="1">
    <source>
        <dbReference type="ARBA" id="ARBA00022516"/>
    </source>
</evidence>
<accession>A0A1H9CCH2</accession>
<keyword evidence="3 7" id="KW-0808">Transferase</keyword>
<reference evidence="10 11" key="1">
    <citation type="submission" date="2016-10" db="EMBL/GenBank/DDBJ databases">
        <authorList>
            <person name="de Groot N.N."/>
        </authorList>
    </citation>
    <scope>NUCLEOTIDE SEQUENCE [LARGE SCALE GENOMIC DNA]</scope>
    <source>
        <strain evidence="10 11">B7-7</strain>
    </source>
</reference>
<dbReference type="GO" id="GO:0103118">
    <property type="term" value="F:UDP-3-O-[(3R)-3-hydroxyacyl]-glucosamine N-acyltransferase activity"/>
    <property type="evidence" value="ECO:0007669"/>
    <property type="project" value="UniProtKB-EC"/>
</dbReference>
<dbReference type="InterPro" id="IPR018357">
    <property type="entry name" value="Hexapep_transf_CS"/>
</dbReference>
<dbReference type="AlphaFoldDB" id="A0A1H9CCH2"/>
<feature type="domain" description="UDP-3-O-[3-hydroxymyristoyl] glucosamine N-acyltransferase non-repeat region" evidence="9">
    <location>
        <begin position="27"/>
        <end position="92"/>
    </location>
</feature>
<dbReference type="UniPathway" id="UPA00973"/>
<dbReference type="HAMAP" id="MF_00523">
    <property type="entry name" value="LpxD"/>
    <property type="match status" value="1"/>
</dbReference>
<feature type="region of interest" description="Disordered" evidence="8">
    <location>
        <begin position="339"/>
        <end position="368"/>
    </location>
</feature>
<comment type="function">
    <text evidence="7">Catalyzes the N-acylation of UDP-3-O-acylglucosamine using 3-hydroxyacyl-ACP as the acyl donor. Is involved in the biosynthesis of lipid A, a phosphorylated glycolipid that anchors the lipopolysaccharide to the outer membrane of the cell.</text>
</comment>
<evidence type="ECO:0000256" key="3">
    <source>
        <dbReference type="ARBA" id="ARBA00022679"/>
    </source>
</evidence>
<evidence type="ECO:0000256" key="5">
    <source>
        <dbReference type="ARBA" id="ARBA00023098"/>
    </source>
</evidence>
<evidence type="ECO:0000256" key="4">
    <source>
        <dbReference type="ARBA" id="ARBA00022737"/>
    </source>
</evidence>
<dbReference type="InterPro" id="IPR011004">
    <property type="entry name" value="Trimer_LpxA-like_sf"/>
</dbReference>
<name>A0A1H9CCH2_9GAMM</name>
<evidence type="ECO:0000256" key="7">
    <source>
        <dbReference type="HAMAP-Rule" id="MF_00523"/>
    </source>
</evidence>
<dbReference type="GO" id="GO:0009245">
    <property type="term" value="P:lipid A biosynthetic process"/>
    <property type="evidence" value="ECO:0007669"/>
    <property type="project" value="UniProtKB-UniRule"/>
</dbReference>
<keyword evidence="5 7" id="KW-0443">Lipid metabolism</keyword>
<dbReference type="GO" id="GO:0016020">
    <property type="term" value="C:membrane"/>
    <property type="evidence" value="ECO:0007669"/>
    <property type="project" value="GOC"/>
</dbReference>
<dbReference type="InterPro" id="IPR007691">
    <property type="entry name" value="LpxD"/>
</dbReference>